<keyword evidence="2" id="KW-1185">Reference proteome</keyword>
<evidence type="ECO:0000313" key="2">
    <source>
        <dbReference type="Proteomes" id="UP000001072"/>
    </source>
</evidence>
<evidence type="ECO:0000313" key="1">
    <source>
        <dbReference type="EMBL" id="EGG05337.1"/>
    </source>
</evidence>
<gene>
    <name evidence="1" type="ORF">MELLADRAFT_107572</name>
</gene>
<dbReference type="InParanoid" id="F4RQ32"/>
<dbReference type="AlphaFoldDB" id="F4RQ32"/>
<dbReference type="Proteomes" id="UP000001072">
    <property type="component" value="Unassembled WGS sequence"/>
</dbReference>
<organism evidence="2">
    <name type="scientific">Melampsora larici-populina (strain 98AG31 / pathotype 3-4-7)</name>
    <name type="common">Poplar leaf rust fungus</name>
    <dbReference type="NCBI Taxonomy" id="747676"/>
    <lineage>
        <taxon>Eukaryota</taxon>
        <taxon>Fungi</taxon>
        <taxon>Dikarya</taxon>
        <taxon>Basidiomycota</taxon>
        <taxon>Pucciniomycotina</taxon>
        <taxon>Pucciniomycetes</taxon>
        <taxon>Pucciniales</taxon>
        <taxon>Melampsoraceae</taxon>
        <taxon>Melampsora</taxon>
    </lineage>
</organism>
<dbReference type="RefSeq" id="XP_007411259.1">
    <property type="nucleotide sequence ID" value="XM_007411197.1"/>
</dbReference>
<reference evidence="2" key="1">
    <citation type="journal article" date="2011" name="Proc. Natl. Acad. Sci. U.S.A.">
        <title>Obligate biotrophy features unraveled by the genomic analysis of rust fungi.</title>
        <authorList>
            <person name="Duplessis S."/>
            <person name="Cuomo C.A."/>
            <person name="Lin Y.-C."/>
            <person name="Aerts A."/>
            <person name="Tisserant E."/>
            <person name="Veneault-Fourrey C."/>
            <person name="Joly D.L."/>
            <person name="Hacquard S."/>
            <person name="Amselem J."/>
            <person name="Cantarel B.L."/>
            <person name="Chiu R."/>
            <person name="Coutinho P.M."/>
            <person name="Feau N."/>
            <person name="Field M."/>
            <person name="Frey P."/>
            <person name="Gelhaye E."/>
            <person name="Goldberg J."/>
            <person name="Grabherr M.G."/>
            <person name="Kodira C.D."/>
            <person name="Kohler A."/>
            <person name="Kuees U."/>
            <person name="Lindquist E.A."/>
            <person name="Lucas S.M."/>
            <person name="Mago R."/>
            <person name="Mauceli E."/>
            <person name="Morin E."/>
            <person name="Murat C."/>
            <person name="Pangilinan J.L."/>
            <person name="Park R."/>
            <person name="Pearson M."/>
            <person name="Quesneville H."/>
            <person name="Rouhier N."/>
            <person name="Sakthikumar S."/>
            <person name="Salamov A.A."/>
            <person name="Schmutz J."/>
            <person name="Selles B."/>
            <person name="Shapiro H."/>
            <person name="Tanguay P."/>
            <person name="Tuskan G.A."/>
            <person name="Henrissat B."/>
            <person name="Van de Peer Y."/>
            <person name="Rouze P."/>
            <person name="Ellis J.G."/>
            <person name="Dodds P.N."/>
            <person name="Schein J.E."/>
            <person name="Zhong S."/>
            <person name="Hamelin R.C."/>
            <person name="Grigoriev I.V."/>
            <person name="Szabo L.J."/>
            <person name="Martin F."/>
        </authorList>
    </citation>
    <scope>NUCLEOTIDE SEQUENCE [LARGE SCALE GENOMIC DNA]</scope>
    <source>
        <strain evidence="2">98AG31 / pathotype 3-4-7</strain>
    </source>
</reference>
<name>F4RQ32_MELLP</name>
<dbReference type="GeneID" id="18923211"/>
<dbReference type="OrthoDB" id="10500456at2759"/>
<sequence>MPFLSLGLNLAANSVVEPFFYLKQAVRLNAQNTIKSMDASTIQDQVSSPFFSLDKGPAFLTSLLPCHQDVIKSYPFELFPSNKLLTWTPQSVVETAISHNISAVMDLDNDTVEDRDTLIDTLTDGDESMVTIEGSPASSPSVQSVSCYSCGSEEERNSNGSDSSFSTLFQEDSIDNSVNDMSQKLVTSPLYVSVPHHKAIVALTNEPLAKPIVSQSCPWQEEIDQLFTDEEWDDYINELAEDLERDFQCDFEFSSDNESISRPADVVECNKGEVEARHIDGFISSPCIHSKVDDSDKSFDNLLDGESSMHESEVLDEIEQTSKGSNTQSYIIKLRDQEVPKIELTSDERHARVLRLNPHLSHLFYWED</sequence>
<dbReference type="EMBL" id="GL883113">
    <property type="protein sequence ID" value="EGG05337.1"/>
    <property type="molecule type" value="Genomic_DNA"/>
</dbReference>
<dbReference type="KEGG" id="mlr:MELLADRAFT_107572"/>
<proteinExistence type="predicted"/>
<protein>
    <submittedName>
        <fullName evidence="1">Uncharacterized protein</fullName>
    </submittedName>
</protein>
<dbReference type="VEuPathDB" id="FungiDB:MELLADRAFT_107572"/>
<dbReference type="HOGENOM" id="CLU_836980_0_0_1"/>
<accession>F4RQ32</accession>